<protein>
    <recommendedName>
        <fullName evidence="5">Mirror-image polydactyly gene 1 protein</fullName>
    </recommendedName>
</protein>
<dbReference type="Proteomes" id="UP001159428">
    <property type="component" value="Unassembled WGS sequence"/>
</dbReference>
<organism evidence="3 4">
    <name type="scientific">Pocillopora meandrina</name>
    <dbReference type="NCBI Taxonomy" id="46732"/>
    <lineage>
        <taxon>Eukaryota</taxon>
        <taxon>Metazoa</taxon>
        <taxon>Cnidaria</taxon>
        <taxon>Anthozoa</taxon>
        <taxon>Hexacorallia</taxon>
        <taxon>Scleractinia</taxon>
        <taxon>Astrocoeniina</taxon>
        <taxon>Pocilloporidae</taxon>
        <taxon>Pocillopora</taxon>
    </lineage>
</organism>
<dbReference type="AlphaFoldDB" id="A0AAU9X1H5"/>
<feature type="coiled-coil region" evidence="1">
    <location>
        <begin position="388"/>
        <end position="443"/>
    </location>
</feature>
<feature type="coiled-coil region" evidence="1">
    <location>
        <begin position="128"/>
        <end position="155"/>
    </location>
</feature>
<feature type="region of interest" description="Disordered" evidence="2">
    <location>
        <begin position="12"/>
        <end position="41"/>
    </location>
</feature>
<keyword evidence="4" id="KW-1185">Reference proteome</keyword>
<dbReference type="InterPro" id="IPR026175">
    <property type="entry name" value="MIPOL1"/>
</dbReference>
<gene>
    <name evidence="3" type="ORF">PMEA_00015579</name>
</gene>
<feature type="coiled-coil region" evidence="1">
    <location>
        <begin position="44"/>
        <end position="92"/>
    </location>
</feature>
<sequence length="456" mass="52356">MESIHEGLEYLDNSTDDSFTRGHSGLVNGYSEHKSDLENPGEVRQNLRAAMKGARQRITNLRLDLEEKDKLLDAEKSLRKTLEAELAEKTEELYKEKTMSLRAENEGYSLMNTTSSFGEDTSSFREELSLAQRLNLQLTEKLSRAEAEIEASRVSRGELLAQTESKIAARGAALVEKIYQAQKERDAAMNARLHMANSEREELIDKLRRAEREHAGFDSGVDSVYEDEETEPTMRSLLGRLTASETPELIDKNGHLMATKIRTVQKNRKKMVTEELKAVIAERDTAVEKAKALEAEVVNLRKEIELMKNQHKLMDKQRVKAIQSQSIQAQQERDLALKKSKRLEEEMETIRVYYSLHRSLSQEQSLRDQFNQTMDRFETRLRARDVDIQQAQRSYDEVVEKLKAVSQERTTLAKQLEEASKNRRREKERADKLERLVGVLRKRISETGGTSVATIN</sequence>
<evidence type="ECO:0000256" key="1">
    <source>
        <dbReference type="SAM" id="Coils"/>
    </source>
</evidence>
<feature type="coiled-coil region" evidence="1">
    <location>
        <begin position="276"/>
        <end position="346"/>
    </location>
</feature>
<keyword evidence="1" id="KW-0175">Coiled coil</keyword>
<comment type="caution">
    <text evidence="3">The sequence shown here is derived from an EMBL/GenBank/DDBJ whole genome shotgun (WGS) entry which is preliminary data.</text>
</comment>
<dbReference type="PANTHER" id="PTHR22089:SF2">
    <property type="entry name" value="MIRROR-IMAGE POLYDACTYLY GENE 1 PROTEIN"/>
    <property type="match status" value="1"/>
</dbReference>
<dbReference type="EMBL" id="CALNXJ010000028">
    <property type="protein sequence ID" value="CAH3133875.1"/>
    <property type="molecule type" value="Genomic_DNA"/>
</dbReference>
<proteinExistence type="predicted"/>
<accession>A0AAU9X1H5</accession>
<evidence type="ECO:0000313" key="4">
    <source>
        <dbReference type="Proteomes" id="UP001159428"/>
    </source>
</evidence>
<dbReference type="PANTHER" id="PTHR22089">
    <property type="entry name" value="MIRROR-IMAGE POLYDACTYLY GENE 1 PROTEIN"/>
    <property type="match status" value="1"/>
</dbReference>
<evidence type="ECO:0008006" key="5">
    <source>
        <dbReference type="Google" id="ProtNLM"/>
    </source>
</evidence>
<name>A0AAU9X1H5_9CNID</name>
<evidence type="ECO:0000313" key="3">
    <source>
        <dbReference type="EMBL" id="CAH3133875.1"/>
    </source>
</evidence>
<evidence type="ECO:0000256" key="2">
    <source>
        <dbReference type="SAM" id="MobiDB-lite"/>
    </source>
</evidence>
<reference evidence="3 4" key="1">
    <citation type="submission" date="2022-05" db="EMBL/GenBank/DDBJ databases">
        <authorList>
            <consortium name="Genoscope - CEA"/>
            <person name="William W."/>
        </authorList>
    </citation>
    <scope>NUCLEOTIDE SEQUENCE [LARGE SCALE GENOMIC DNA]</scope>
</reference>